<protein>
    <submittedName>
        <fullName evidence="2">Serine kinase</fullName>
    </submittedName>
</protein>
<evidence type="ECO:0000313" key="2">
    <source>
        <dbReference type="EMBL" id="HDN85492.1"/>
    </source>
</evidence>
<dbReference type="AlphaFoldDB" id="A0A7V0N263"/>
<reference evidence="2" key="1">
    <citation type="journal article" date="2020" name="mSystems">
        <title>Genome- and Community-Level Interaction Insights into Carbon Utilization and Element Cycling Functions of Hydrothermarchaeota in Hydrothermal Sediment.</title>
        <authorList>
            <person name="Zhou Z."/>
            <person name="Liu Y."/>
            <person name="Xu W."/>
            <person name="Pan J."/>
            <person name="Luo Z.H."/>
            <person name="Li M."/>
        </authorList>
    </citation>
    <scope>NUCLEOTIDE SEQUENCE [LARGE SCALE GENOMIC DNA]</scope>
    <source>
        <strain evidence="2">HyVt-219</strain>
    </source>
</reference>
<keyword evidence="2" id="KW-0418">Kinase</keyword>
<dbReference type="InterPro" id="IPR010766">
    <property type="entry name" value="DRTGG"/>
</dbReference>
<proteinExistence type="predicted"/>
<keyword evidence="2" id="KW-0808">Transferase</keyword>
<dbReference type="SUPFAM" id="SSF75138">
    <property type="entry name" value="HprK N-terminal domain-like"/>
    <property type="match status" value="1"/>
</dbReference>
<dbReference type="GO" id="GO:0016301">
    <property type="term" value="F:kinase activity"/>
    <property type="evidence" value="ECO:0007669"/>
    <property type="project" value="UniProtKB-KW"/>
</dbReference>
<dbReference type="EMBL" id="DRBC01000429">
    <property type="protein sequence ID" value="HDN85492.1"/>
    <property type="molecule type" value="Genomic_DNA"/>
</dbReference>
<gene>
    <name evidence="2" type="ORF">ENG47_07050</name>
</gene>
<name>A0A7V0N263_UNCAE</name>
<evidence type="ECO:0000259" key="1">
    <source>
        <dbReference type="Pfam" id="PF07085"/>
    </source>
</evidence>
<accession>A0A7V0N263</accession>
<feature type="domain" description="DRTGG" evidence="1">
    <location>
        <begin position="33"/>
        <end position="107"/>
    </location>
</feature>
<dbReference type="Pfam" id="PF07085">
    <property type="entry name" value="DRTGG"/>
    <property type="match status" value="1"/>
</dbReference>
<dbReference type="InterPro" id="IPR028979">
    <property type="entry name" value="Ser_kin/Pase_Hpr-like_N_sf"/>
</dbReference>
<dbReference type="Gene3D" id="3.40.1390.20">
    <property type="entry name" value="HprK N-terminal domain-like"/>
    <property type="match status" value="1"/>
</dbReference>
<organism evidence="2">
    <name type="scientific">Aerophobetes bacterium</name>
    <dbReference type="NCBI Taxonomy" id="2030807"/>
    <lineage>
        <taxon>Bacteria</taxon>
        <taxon>Candidatus Aerophobota</taxon>
    </lineage>
</organism>
<comment type="caution">
    <text evidence="2">The sequence shown here is derived from an EMBL/GenBank/DDBJ whole genome shotgun (WGS) entry which is preliminary data.</text>
</comment>
<sequence length="125" mass="13700">MHLKTIINSLNLHNWTPDLDQDISVTRGYISDMMSDVLANTHQEDLWITQQNHQGVVILASLKKIPVILLANSKQPLPDMIKAAKEEGIVILTSSLSAFEVAGRLYQLGLSGGKPVETVPLSSVK</sequence>
<dbReference type="Proteomes" id="UP000885660">
    <property type="component" value="Unassembled WGS sequence"/>
</dbReference>